<reference evidence="4" key="1">
    <citation type="submission" date="2018-11" db="EMBL/GenBank/DDBJ databases">
        <authorList>
            <consortium name="Genoscope - CEA"/>
            <person name="William W."/>
        </authorList>
    </citation>
    <scope>NUCLEOTIDE SEQUENCE [LARGE SCALE GENOMIC DNA]</scope>
    <source>
        <strain evidence="4">T9AD</strain>
    </source>
</reference>
<evidence type="ECO:0000256" key="3">
    <source>
        <dbReference type="ARBA" id="ARBA00023251"/>
    </source>
</evidence>
<dbReference type="OrthoDB" id="284897at2"/>
<dbReference type="InterPro" id="IPR000335">
    <property type="entry name" value="Bleomycin-R"/>
</dbReference>
<dbReference type="CDD" id="cd08349">
    <property type="entry name" value="BLMA_like"/>
    <property type="match status" value="1"/>
</dbReference>
<name>A0A653B7G3_ECTOL</name>
<gene>
    <name evidence="4" type="ORF">POT9AD_3176</name>
</gene>
<dbReference type="Pfam" id="PF00903">
    <property type="entry name" value="Glyoxalase"/>
    <property type="match status" value="1"/>
</dbReference>
<dbReference type="InterPro" id="IPR004360">
    <property type="entry name" value="Glyas_Fos-R_dOase_dom"/>
</dbReference>
<protein>
    <recommendedName>
        <fullName evidence="2">Bleomycin resistance protein</fullName>
    </recommendedName>
</protein>
<dbReference type="InterPro" id="IPR029068">
    <property type="entry name" value="Glyas_Bleomycin-R_OHBP_Dase"/>
</dbReference>
<evidence type="ECO:0000256" key="2">
    <source>
        <dbReference type="ARBA" id="ARBA00021572"/>
    </source>
</evidence>
<dbReference type="PROSITE" id="PS51819">
    <property type="entry name" value="VOC"/>
    <property type="match status" value="1"/>
</dbReference>
<accession>A0A653B7G3</accession>
<dbReference type="Gene3D" id="3.10.180.10">
    <property type="entry name" value="2,3-Dihydroxybiphenyl 1,2-Dioxygenase, domain 1"/>
    <property type="match status" value="1"/>
</dbReference>
<evidence type="ECO:0000256" key="1">
    <source>
        <dbReference type="ARBA" id="ARBA00011051"/>
    </source>
</evidence>
<proteinExistence type="inferred from homology"/>
<sequence>MNGAALPALTPELLVSDLPGSLAFYLQTLGFRLLFERPEAGFAAIALGEAALMLEQIDPDAPQDDPWTVRPLERPLGRGINLQISVSDLQPLQQRLLEHGVPLRLPAETLSYRVDDHRLSVRQLMIQDPDGYLLRFSQVLGTSPL</sequence>
<dbReference type="GO" id="GO:0046677">
    <property type="term" value="P:response to antibiotic"/>
    <property type="evidence" value="ECO:0007669"/>
    <property type="project" value="UniProtKB-KW"/>
</dbReference>
<organism evidence="4">
    <name type="scientific">Ectopseudomonas oleovorans</name>
    <name type="common">Pseudomonas oleovorans</name>
    <dbReference type="NCBI Taxonomy" id="301"/>
    <lineage>
        <taxon>Bacteria</taxon>
        <taxon>Pseudomonadati</taxon>
        <taxon>Pseudomonadota</taxon>
        <taxon>Gammaproteobacteria</taxon>
        <taxon>Pseudomonadales</taxon>
        <taxon>Pseudomonadaceae</taxon>
        <taxon>Ectopseudomonas</taxon>
    </lineage>
</organism>
<dbReference type="InterPro" id="IPR037523">
    <property type="entry name" value="VOC_core"/>
</dbReference>
<keyword evidence="4" id="KW-0223">Dioxygenase</keyword>
<dbReference type="SUPFAM" id="SSF54593">
    <property type="entry name" value="Glyoxalase/Bleomycin resistance protein/Dihydroxybiphenyl dioxygenase"/>
    <property type="match status" value="1"/>
</dbReference>
<evidence type="ECO:0000313" key="4">
    <source>
        <dbReference type="EMBL" id="VDN64151.1"/>
    </source>
</evidence>
<dbReference type="GO" id="GO:0051213">
    <property type="term" value="F:dioxygenase activity"/>
    <property type="evidence" value="ECO:0007669"/>
    <property type="project" value="UniProtKB-KW"/>
</dbReference>
<comment type="similarity">
    <text evidence="1">Belongs to the bleomycin resistance protein family.</text>
</comment>
<dbReference type="AlphaFoldDB" id="A0A653B7G3"/>
<keyword evidence="4" id="KW-0560">Oxidoreductase</keyword>
<keyword evidence="3" id="KW-0046">Antibiotic resistance</keyword>
<dbReference type="EMBL" id="LR130779">
    <property type="protein sequence ID" value="VDN64151.1"/>
    <property type="molecule type" value="Genomic_DNA"/>
</dbReference>